<keyword evidence="2" id="KW-1185">Reference proteome</keyword>
<dbReference type="Proteomes" id="UP001057452">
    <property type="component" value="Chromosome 1"/>
</dbReference>
<accession>A0ACB9Y143</accession>
<protein>
    <submittedName>
        <fullName evidence="1">Uncharacterized protein</fullName>
    </submittedName>
</protein>
<name>A0ACB9Y143_CHAAC</name>
<comment type="caution">
    <text evidence="1">The sequence shown here is derived from an EMBL/GenBank/DDBJ whole genome shotgun (WGS) entry which is preliminary data.</text>
</comment>
<gene>
    <name evidence="1" type="ORF">KUCAC02_015820</name>
</gene>
<dbReference type="EMBL" id="CM043785">
    <property type="protein sequence ID" value="KAI4832876.1"/>
    <property type="molecule type" value="Genomic_DNA"/>
</dbReference>
<evidence type="ECO:0000313" key="2">
    <source>
        <dbReference type="Proteomes" id="UP001057452"/>
    </source>
</evidence>
<organism evidence="1 2">
    <name type="scientific">Chaenocephalus aceratus</name>
    <name type="common">Blackfin icefish</name>
    <name type="synonym">Chaenichthys aceratus</name>
    <dbReference type="NCBI Taxonomy" id="36190"/>
    <lineage>
        <taxon>Eukaryota</taxon>
        <taxon>Metazoa</taxon>
        <taxon>Chordata</taxon>
        <taxon>Craniata</taxon>
        <taxon>Vertebrata</taxon>
        <taxon>Euteleostomi</taxon>
        <taxon>Actinopterygii</taxon>
        <taxon>Neopterygii</taxon>
        <taxon>Teleostei</taxon>
        <taxon>Neoteleostei</taxon>
        <taxon>Acanthomorphata</taxon>
        <taxon>Eupercaria</taxon>
        <taxon>Perciformes</taxon>
        <taxon>Notothenioidei</taxon>
        <taxon>Channichthyidae</taxon>
        <taxon>Chaenocephalus</taxon>
    </lineage>
</organism>
<reference evidence="1" key="1">
    <citation type="submission" date="2022-05" db="EMBL/GenBank/DDBJ databases">
        <title>Chromosome-level genome of Chaenocephalus aceratus.</title>
        <authorList>
            <person name="Park H."/>
        </authorList>
    </citation>
    <scope>NUCLEOTIDE SEQUENCE</scope>
    <source>
        <strain evidence="1">KU_202001</strain>
    </source>
</reference>
<evidence type="ECO:0000313" key="1">
    <source>
        <dbReference type="EMBL" id="KAI4832876.1"/>
    </source>
</evidence>
<sequence length="126" mass="13810">MPPPPPALHPFFIEVAQGARSLRGEDISSCHSPGAKAVLWSHPQCQPSSATLNPQREAERSHACGLVRLLLRGFQAARVMTVAALRGLQDRVSQHQTLKTPPRPSAQTTQNMFRMLFVFSAIVFGL</sequence>
<proteinExistence type="predicted"/>